<dbReference type="GO" id="GO:0051999">
    <property type="term" value="P:mannosyl-inositol phosphorylceramide biosynthetic process"/>
    <property type="evidence" value="ECO:0007669"/>
    <property type="project" value="TreeGrafter"/>
</dbReference>
<feature type="signal peptide" evidence="2">
    <location>
        <begin position="1"/>
        <end position="29"/>
    </location>
</feature>
<dbReference type="InterPro" id="IPR029044">
    <property type="entry name" value="Nucleotide-diphossugar_trans"/>
</dbReference>
<protein>
    <recommendedName>
        <fullName evidence="5">Glycosyltransferase family 32 protein</fullName>
    </recommendedName>
</protein>
<comment type="caution">
    <text evidence="3">The sequence shown here is derived from an EMBL/GenBank/DDBJ whole genome shotgun (WGS) entry which is preliminary data.</text>
</comment>
<dbReference type="GO" id="GO:0016020">
    <property type="term" value="C:membrane"/>
    <property type="evidence" value="ECO:0007669"/>
    <property type="project" value="GOC"/>
</dbReference>
<dbReference type="GO" id="GO:0000030">
    <property type="term" value="F:mannosyltransferase activity"/>
    <property type="evidence" value="ECO:0007669"/>
    <property type="project" value="TreeGrafter"/>
</dbReference>
<dbReference type="Pfam" id="PF04488">
    <property type="entry name" value="Gly_transf_sug"/>
    <property type="match status" value="1"/>
</dbReference>
<dbReference type="AlphaFoldDB" id="A0AAW1RFN7"/>
<dbReference type="InterPro" id="IPR051706">
    <property type="entry name" value="Glycosyltransferase_domain"/>
</dbReference>
<dbReference type="Gene3D" id="3.90.550.20">
    <property type="match status" value="1"/>
</dbReference>
<evidence type="ECO:0008006" key="5">
    <source>
        <dbReference type="Google" id="ProtNLM"/>
    </source>
</evidence>
<organism evidence="3 4">
    <name type="scientific">Apatococcus lobatus</name>
    <dbReference type="NCBI Taxonomy" id="904363"/>
    <lineage>
        <taxon>Eukaryota</taxon>
        <taxon>Viridiplantae</taxon>
        <taxon>Chlorophyta</taxon>
        <taxon>core chlorophytes</taxon>
        <taxon>Trebouxiophyceae</taxon>
        <taxon>Chlorellales</taxon>
        <taxon>Chlorellaceae</taxon>
        <taxon>Apatococcus</taxon>
    </lineage>
</organism>
<dbReference type="PANTHER" id="PTHR32385:SF23">
    <property type="entry name" value="NUCLEOTIDE-DIPHOSPHO-SUGAR TRANSFERASE"/>
    <property type="match status" value="1"/>
</dbReference>
<dbReference type="Proteomes" id="UP001438707">
    <property type="component" value="Unassembled WGS sequence"/>
</dbReference>
<evidence type="ECO:0000256" key="1">
    <source>
        <dbReference type="ARBA" id="ARBA00022679"/>
    </source>
</evidence>
<evidence type="ECO:0000313" key="4">
    <source>
        <dbReference type="Proteomes" id="UP001438707"/>
    </source>
</evidence>
<evidence type="ECO:0000256" key="2">
    <source>
        <dbReference type="SAM" id="SignalP"/>
    </source>
</evidence>
<dbReference type="PANTHER" id="PTHR32385">
    <property type="entry name" value="MANNOSYL PHOSPHORYLINOSITOL CERAMIDE SYNTHASE"/>
    <property type="match status" value="1"/>
</dbReference>
<dbReference type="EMBL" id="JALJOS010000012">
    <property type="protein sequence ID" value="KAK9832448.1"/>
    <property type="molecule type" value="Genomic_DNA"/>
</dbReference>
<keyword evidence="2" id="KW-0732">Signal</keyword>
<evidence type="ECO:0000313" key="3">
    <source>
        <dbReference type="EMBL" id="KAK9832448.1"/>
    </source>
</evidence>
<keyword evidence="4" id="KW-1185">Reference proteome</keyword>
<dbReference type="SUPFAM" id="SSF53448">
    <property type="entry name" value="Nucleotide-diphospho-sugar transferases"/>
    <property type="match status" value="1"/>
</dbReference>
<gene>
    <name evidence="3" type="ORF">WJX74_010598</name>
</gene>
<name>A0AAW1RFN7_9CHLO</name>
<feature type="chain" id="PRO_5043564926" description="Glycosyltransferase family 32 protein" evidence="2">
    <location>
        <begin position="30"/>
        <end position="204"/>
    </location>
</feature>
<accession>A0AAW1RFN7</accession>
<sequence>MLGCDRAISSLNMLLALGIWQLQIMRADAARILYMRTYGGCYVDLDFESLKPLDGLVSELPLALGSMGYESSEHDVPNAFMCSTPGHPFWDLCLDAIEDKWVESQRPGRDNITQNDWIEQVTGPRMINTALQRWALSHPQVPLLKPQHVYPYSWLMPLMEPRKAQKFQACHYLWGTFNAATCKSYFPEAYAVTYWTHSWEHVPR</sequence>
<reference evidence="3 4" key="1">
    <citation type="journal article" date="2024" name="Nat. Commun.">
        <title>Phylogenomics reveals the evolutionary origins of lichenization in chlorophyte algae.</title>
        <authorList>
            <person name="Puginier C."/>
            <person name="Libourel C."/>
            <person name="Otte J."/>
            <person name="Skaloud P."/>
            <person name="Haon M."/>
            <person name="Grisel S."/>
            <person name="Petersen M."/>
            <person name="Berrin J.G."/>
            <person name="Delaux P.M."/>
            <person name="Dal Grande F."/>
            <person name="Keller J."/>
        </authorList>
    </citation>
    <scope>NUCLEOTIDE SEQUENCE [LARGE SCALE GENOMIC DNA]</scope>
    <source>
        <strain evidence="3 4">SAG 2145</strain>
    </source>
</reference>
<dbReference type="InterPro" id="IPR007577">
    <property type="entry name" value="GlycoTrfase_DXD_sugar-bd_CS"/>
</dbReference>
<keyword evidence="1" id="KW-0808">Transferase</keyword>
<proteinExistence type="predicted"/>